<name>A0A8S9P0G5_BRACR</name>
<evidence type="ECO:0000313" key="2">
    <source>
        <dbReference type="Proteomes" id="UP000712600"/>
    </source>
</evidence>
<evidence type="ECO:0000313" key="1">
    <source>
        <dbReference type="EMBL" id="KAF3509189.1"/>
    </source>
</evidence>
<gene>
    <name evidence="1" type="ORF">F2Q69_00008323</name>
</gene>
<comment type="caution">
    <text evidence="1">The sequence shown here is derived from an EMBL/GenBank/DDBJ whole genome shotgun (WGS) entry which is preliminary data.</text>
</comment>
<protein>
    <submittedName>
        <fullName evidence="1">Uncharacterized protein</fullName>
    </submittedName>
</protein>
<dbReference type="AlphaFoldDB" id="A0A8S9P0G5"/>
<organism evidence="1 2">
    <name type="scientific">Brassica cretica</name>
    <name type="common">Mustard</name>
    <dbReference type="NCBI Taxonomy" id="69181"/>
    <lineage>
        <taxon>Eukaryota</taxon>
        <taxon>Viridiplantae</taxon>
        <taxon>Streptophyta</taxon>
        <taxon>Embryophyta</taxon>
        <taxon>Tracheophyta</taxon>
        <taxon>Spermatophyta</taxon>
        <taxon>Magnoliopsida</taxon>
        <taxon>eudicotyledons</taxon>
        <taxon>Gunneridae</taxon>
        <taxon>Pentapetalae</taxon>
        <taxon>rosids</taxon>
        <taxon>malvids</taxon>
        <taxon>Brassicales</taxon>
        <taxon>Brassicaceae</taxon>
        <taxon>Brassiceae</taxon>
        <taxon>Brassica</taxon>
    </lineage>
</organism>
<proteinExistence type="predicted"/>
<dbReference type="Proteomes" id="UP000712600">
    <property type="component" value="Unassembled WGS sequence"/>
</dbReference>
<reference evidence="1" key="1">
    <citation type="submission" date="2019-12" db="EMBL/GenBank/DDBJ databases">
        <title>Genome sequencing and annotation of Brassica cretica.</title>
        <authorList>
            <person name="Studholme D.J."/>
            <person name="Sarris P."/>
        </authorList>
    </citation>
    <scope>NUCLEOTIDE SEQUENCE</scope>
    <source>
        <strain evidence="1">PFS-109/04</strain>
        <tissue evidence="1">Leaf</tissue>
    </source>
</reference>
<sequence length="132" mass="15146">MVSVELLLSVLERWRCQGSPPQRTSVCSSSEDSLVSQRCFFEKIFDLLLCFNPRFPSSGEALCLPLMSLMLSCVAWPDEEHVVPPALDLYWFFIFSKEMSGLHYVLTPRKLGFFARRPPPEVYRSRCLPPPS</sequence>
<accession>A0A8S9P0G5</accession>
<dbReference type="EMBL" id="QGKX02001521">
    <property type="protein sequence ID" value="KAF3509189.1"/>
    <property type="molecule type" value="Genomic_DNA"/>
</dbReference>